<dbReference type="RefSeq" id="WP_126798437.1">
    <property type="nucleotide sequence ID" value="NZ_PIPO01000002.1"/>
</dbReference>
<dbReference type="CDD" id="cd00383">
    <property type="entry name" value="trans_reg_C"/>
    <property type="match status" value="1"/>
</dbReference>
<dbReference type="InterPro" id="IPR036388">
    <property type="entry name" value="WH-like_DNA-bd_sf"/>
</dbReference>
<dbReference type="Pfam" id="PF00072">
    <property type="entry name" value="Response_reg"/>
    <property type="match status" value="1"/>
</dbReference>
<dbReference type="InterPro" id="IPR039420">
    <property type="entry name" value="WalR-like"/>
</dbReference>
<keyword evidence="1 6" id="KW-0597">Phosphoprotein</keyword>
<dbReference type="SUPFAM" id="SSF46894">
    <property type="entry name" value="C-terminal effector domain of the bipartite response regulators"/>
    <property type="match status" value="1"/>
</dbReference>
<organism evidence="10 11">
    <name type="scientific">Aliidiomarina soli</name>
    <dbReference type="NCBI Taxonomy" id="1928574"/>
    <lineage>
        <taxon>Bacteria</taxon>
        <taxon>Pseudomonadati</taxon>
        <taxon>Pseudomonadota</taxon>
        <taxon>Gammaproteobacteria</taxon>
        <taxon>Alteromonadales</taxon>
        <taxon>Idiomarinaceae</taxon>
        <taxon>Aliidiomarina</taxon>
    </lineage>
</organism>
<gene>
    <name evidence="10" type="ORF">CWE14_05280</name>
</gene>
<dbReference type="GO" id="GO:0006355">
    <property type="term" value="P:regulation of DNA-templated transcription"/>
    <property type="evidence" value="ECO:0007669"/>
    <property type="project" value="InterPro"/>
</dbReference>
<keyword evidence="4 7" id="KW-0238">DNA-binding</keyword>
<dbReference type="AlphaFoldDB" id="A0A432WJG4"/>
<feature type="modified residue" description="4-aspartylphosphate" evidence="6">
    <location>
        <position position="58"/>
    </location>
</feature>
<evidence type="ECO:0000256" key="5">
    <source>
        <dbReference type="ARBA" id="ARBA00023163"/>
    </source>
</evidence>
<dbReference type="Gene3D" id="1.10.10.10">
    <property type="entry name" value="Winged helix-like DNA-binding domain superfamily/Winged helix DNA-binding domain"/>
    <property type="match status" value="1"/>
</dbReference>
<dbReference type="InterPro" id="IPR001789">
    <property type="entry name" value="Sig_transdc_resp-reg_receiver"/>
</dbReference>
<evidence type="ECO:0000313" key="10">
    <source>
        <dbReference type="EMBL" id="RUO33871.1"/>
    </source>
</evidence>
<dbReference type="Gene3D" id="3.40.50.2300">
    <property type="match status" value="1"/>
</dbReference>
<dbReference type="PROSITE" id="PS50110">
    <property type="entry name" value="RESPONSE_REGULATORY"/>
    <property type="match status" value="1"/>
</dbReference>
<dbReference type="GO" id="GO:0005829">
    <property type="term" value="C:cytosol"/>
    <property type="evidence" value="ECO:0007669"/>
    <property type="project" value="TreeGrafter"/>
</dbReference>
<reference evidence="10 11" key="1">
    <citation type="journal article" date="2011" name="Front. Microbiol.">
        <title>Genomic signatures of strain selection and enhancement in Bacillus atrophaeus var. globigii, a historical biowarfare simulant.</title>
        <authorList>
            <person name="Gibbons H.S."/>
            <person name="Broomall S.M."/>
            <person name="McNew L.A."/>
            <person name="Daligault H."/>
            <person name="Chapman C."/>
            <person name="Bruce D."/>
            <person name="Karavis M."/>
            <person name="Krepps M."/>
            <person name="McGregor P.A."/>
            <person name="Hong C."/>
            <person name="Park K.H."/>
            <person name="Akmal A."/>
            <person name="Feldman A."/>
            <person name="Lin J.S."/>
            <person name="Chang W.E."/>
            <person name="Higgs B.W."/>
            <person name="Demirev P."/>
            <person name="Lindquist J."/>
            <person name="Liem A."/>
            <person name="Fochler E."/>
            <person name="Read T.D."/>
            <person name="Tapia R."/>
            <person name="Johnson S."/>
            <person name="Bishop-Lilly K.A."/>
            <person name="Detter C."/>
            <person name="Han C."/>
            <person name="Sozhamannan S."/>
            <person name="Rosenzweig C.N."/>
            <person name="Skowronski E.W."/>
        </authorList>
    </citation>
    <scope>NUCLEOTIDE SEQUENCE [LARGE SCALE GENOMIC DNA]</scope>
    <source>
        <strain evidence="10 11">Y4G10-17</strain>
    </source>
</reference>
<dbReference type="Proteomes" id="UP000287823">
    <property type="component" value="Unassembled WGS sequence"/>
</dbReference>
<accession>A0A432WJG4</accession>
<dbReference type="InterPro" id="IPR016032">
    <property type="entry name" value="Sig_transdc_resp-reg_C-effctor"/>
</dbReference>
<evidence type="ECO:0000256" key="4">
    <source>
        <dbReference type="ARBA" id="ARBA00023125"/>
    </source>
</evidence>
<keyword evidence="11" id="KW-1185">Reference proteome</keyword>
<keyword evidence="2" id="KW-0902">Two-component regulatory system</keyword>
<dbReference type="PROSITE" id="PS51755">
    <property type="entry name" value="OMPR_PHOB"/>
    <property type="match status" value="1"/>
</dbReference>
<dbReference type="PANTHER" id="PTHR48111">
    <property type="entry name" value="REGULATOR OF RPOS"/>
    <property type="match status" value="1"/>
</dbReference>
<feature type="domain" description="OmpR/PhoB-type" evidence="9">
    <location>
        <begin position="130"/>
        <end position="231"/>
    </location>
</feature>
<evidence type="ECO:0000256" key="6">
    <source>
        <dbReference type="PROSITE-ProRule" id="PRU00169"/>
    </source>
</evidence>
<dbReference type="GO" id="GO:0032993">
    <property type="term" value="C:protein-DNA complex"/>
    <property type="evidence" value="ECO:0007669"/>
    <property type="project" value="TreeGrafter"/>
</dbReference>
<dbReference type="Pfam" id="PF00486">
    <property type="entry name" value="Trans_reg_C"/>
    <property type="match status" value="1"/>
</dbReference>
<comment type="caution">
    <text evidence="10">The sequence shown here is derived from an EMBL/GenBank/DDBJ whole genome shotgun (WGS) entry which is preliminary data.</text>
</comment>
<dbReference type="PANTHER" id="PTHR48111:SF59">
    <property type="entry name" value="TRANSCRIPTIONAL REGULATORY PROTEIN BAER"/>
    <property type="match status" value="1"/>
</dbReference>
<dbReference type="Gene3D" id="6.10.250.690">
    <property type="match status" value="1"/>
</dbReference>
<dbReference type="GO" id="GO:0000976">
    <property type="term" value="F:transcription cis-regulatory region binding"/>
    <property type="evidence" value="ECO:0007669"/>
    <property type="project" value="TreeGrafter"/>
</dbReference>
<dbReference type="InterPro" id="IPR011006">
    <property type="entry name" value="CheY-like_superfamily"/>
</dbReference>
<protein>
    <submittedName>
        <fullName evidence="10">Two-component system response regulator BaeR</fullName>
    </submittedName>
</protein>
<dbReference type="FunFam" id="3.40.50.2300:FF:000001">
    <property type="entry name" value="DNA-binding response regulator PhoB"/>
    <property type="match status" value="1"/>
</dbReference>
<dbReference type="EMBL" id="PIPO01000002">
    <property type="protein sequence ID" value="RUO33871.1"/>
    <property type="molecule type" value="Genomic_DNA"/>
</dbReference>
<sequence>MSQPQAHIVVVEDEVEIQQLVADYLHHAGFKVTTFGEGDRALTALTAGSLEADLVILDIMLPGLDGLELCQSLRQHSQVPVVFLTARHDEIDRLLGLRLGADDYICKPFSPREVVARVEAILRRQRWLSSSAAEQGTPGLLLDPAALKVKLDNQAIELTPVEFRLLQTLVENPGRVFRRDQLVNAAYDDYRVVSDRTIDSHIKNIRLKLTQVRAAQQFIQSVYGVGYRFEPDISTVSP</sequence>
<evidence type="ECO:0000313" key="11">
    <source>
        <dbReference type="Proteomes" id="UP000287823"/>
    </source>
</evidence>
<dbReference type="SMART" id="SM00862">
    <property type="entry name" value="Trans_reg_C"/>
    <property type="match status" value="1"/>
</dbReference>
<keyword evidence="3" id="KW-0805">Transcription regulation</keyword>
<evidence type="ECO:0000256" key="1">
    <source>
        <dbReference type="ARBA" id="ARBA00022553"/>
    </source>
</evidence>
<evidence type="ECO:0000259" key="8">
    <source>
        <dbReference type="PROSITE" id="PS50110"/>
    </source>
</evidence>
<keyword evidence="5" id="KW-0804">Transcription</keyword>
<dbReference type="GO" id="GO:0000156">
    <property type="term" value="F:phosphorelay response regulator activity"/>
    <property type="evidence" value="ECO:0007669"/>
    <property type="project" value="TreeGrafter"/>
</dbReference>
<evidence type="ECO:0000259" key="9">
    <source>
        <dbReference type="PROSITE" id="PS51755"/>
    </source>
</evidence>
<feature type="DNA-binding region" description="OmpR/PhoB-type" evidence="7">
    <location>
        <begin position="130"/>
        <end position="231"/>
    </location>
</feature>
<evidence type="ECO:0000256" key="3">
    <source>
        <dbReference type="ARBA" id="ARBA00023015"/>
    </source>
</evidence>
<proteinExistence type="predicted"/>
<evidence type="ECO:0000256" key="2">
    <source>
        <dbReference type="ARBA" id="ARBA00023012"/>
    </source>
</evidence>
<dbReference type="SMART" id="SM00448">
    <property type="entry name" value="REC"/>
    <property type="match status" value="1"/>
</dbReference>
<dbReference type="InterPro" id="IPR001867">
    <property type="entry name" value="OmpR/PhoB-type_DNA-bd"/>
</dbReference>
<evidence type="ECO:0000256" key="7">
    <source>
        <dbReference type="PROSITE-ProRule" id="PRU01091"/>
    </source>
</evidence>
<feature type="domain" description="Response regulatory" evidence="8">
    <location>
        <begin position="7"/>
        <end position="122"/>
    </location>
</feature>
<dbReference type="SUPFAM" id="SSF52172">
    <property type="entry name" value="CheY-like"/>
    <property type="match status" value="1"/>
</dbReference>
<name>A0A432WJG4_9GAMM</name>